<dbReference type="Pfam" id="PF05773">
    <property type="entry name" value="RWD"/>
    <property type="match status" value="1"/>
</dbReference>
<dbReference type="PANTHER" id="PTHR21275">
    <property type="entry name" value="RWD DOMAIN-CONTAINING PROTEIN 4"/>
    <property type="match status" value="1"/>
</dbReference>
<dbReference type="GeneID" id="112679992"/>
<gene>
    <name evidence="4 5 6" type="primary">LOC112679992</name>
</gene>
<dbReference type="InterPro" id="IPR016135">
    <property type="entry name" value="UBQ-conjugating_enzyme/RWD"/>
</dbReference>
<dbReference type="RefSeq" id="XP_025405740.1">
    <property type="nucleotide sequence ID" value="XM_025549955.1"/>
</dbReference>
<evidence type="ECO:0000313" key="6">
    <source>
        <dbReference type="RefSeq" id="XP_025405740.1"/>
    </source>
</evidence>
<evidence type="ECO:0000256" key="1">
    <source>
        <dbReference type="SAM" id="MobiDB-lite"/>
    </source>
</evidence>
<evidence type="ECO:0000313" key="5">
    <source>
        <dbReference type="RefSeq" id="XP_025405739.1"/>
    </source>
</evidence>
<dbReference type="InterPro" id="IPR006575">
    <property type="entry name" value="RWD_dom"/>
</dbReference>
<keyword evidence="3" id="KW-1185">Reference proteome</keyword>
<dbReference type="AlphaFoldDB" id="A0A8B8F4W9"/>
<accession>A0A8B8F4W9</accession>
<evidence type="ECO:0000259" key="2">
    <source>
        <dbReference type="PROSITE" id="PS50908"/>
    </source>
</evidence>
<dbReference type="PROSITE" id="PS50908">
    <property type="entry name" value="RWD"/>
    <property type="match status" value="1"/>
</dbReference>
<sequence length="190" mass="22029">MAEECLILQEEEREALLSIYDGDEAFKDVSPTVYQYKYGEDGDNKSFLLEVEWHNNYPTEAPKINLDMFYNKHIVSSVKQNIKDKIAKEADHYLGESMTFTLFEFLKDFAVDLVADQPDKEVIESITKLSIDNDDETMKKIVKKEAMSKSQKRKQWDRLDSKGEKPRGYDWIDVVKHLSQTGSSKVEIST</sequence>
<dbReference type="CDD" id="cd23817">
    <property type="entry name" value="RWD-RWDD4"/>
    <property type="match status" value="1"/>
</dbReference>
<dbReference type="InterPro" id="IPR042770">
    <property type="entry name" value="RWDD4"/>
</dbReference>
<dbReference type="SUPFAM" id="SSF54495">
    <property type="entry name" value="UBC-like"/>
    <property type="match status" value="1"/>
</dbReference>
<dbReference type="RefSeq" id="XP_025405739.1">
    <property type="nucleotide sequence ID" value="XM_025549954.1"/>
</dbReference>
<evidence type="ECO:0000313" key="4">
    <source>
        <dbReference type="RefSeq" id="XP_025405738.1"/>
    </source>
</evidence>
<proteinExistence type="predicted"/>
<feature type="compositionally biased region" description="Basic and acidic residues" evidence="1">
    <location>
        <begin position="154"/>
        <end position="167"/>
    </location>
</feature>
<dbReference type="Proteomes" id="UP000694846">
    <property type="component" value="Unplaced"/>
</dbReference>
<reference evidence="4 5" key="1">
    <citation type="submission" date="2025-04" db="UniProtKB">
        <authorList>
            <consortium name="RefSeq"/>
        </authorList>
    </citation>
    <scope>IDENTIFICATION</scope>
    <source>
        <tissue evidence="4 5">Whole body</tissue>
    </source>
</reference>
<evidence type="ECO:0000313" key="3">
    <source>
        <dbReference type="Proteomes" id="UP000694846"/>
    </source>
</evidence>
<dbReference type="SMART" id="SM00591">
    <property type="entry name" value="RWD"/>
    <property type="match status" value="1"/>
</dbReference>
<organism evidence="3 4">
    <name type="scientific">Sipha flava</name>
    <name type="common">yellow sugarcane aphid</name>
    <dbReference type="NCBI Taxonomy" id="143950"/>
    <lineage>
        <taxon>Eukaryota</taxon>
        <taxon>Metazoa</taxon>
        <taxon>Ecdysozoa</taxon>
        <taxon>Arthropoda</taxon>
        <taxon>Hexapoda</taxon>
        <taxon>Insecta</taxon>
        <taxon>Pterygota</taxon>
        <taxon>Neoptera</taxon>
        <taxon>Paraneoptera</taxon>
        <taxon>Hemiptera</taxon>
        <taxon>Sternorrhyncha</taxon>
        <taxon>Aphidomorpha</taxon>
        <taxon>Aphidoidea</taxon>
        <taxon>Aphididae</taxon>
        <taxon>Sipha</taxon>
    </lineage>
</organism>
<dbReference type="PANTHER" id="PTHR21275:SF1">
    <property type="entry name" value="RWD DOMAIN-CONTAINING PROTEIN 4"/>
    <property type="match status" value="1"/>
</dbReference>
<feature type="domain" description="RWD" evidence="2">
    <location>
        <begin position="11"/>
        <end position="113"/>
    </location>
</feature>
<protein>
    <submittedName>
        <fullName evidence="4 5">RWD domain-containing protein 4 isoform X1</fullName>
    </submittedName>
</protein>
<name>A0A8B8F4W9_9HEMI</name>
<dbReference type="OrthoDB" id="10045773at2759"/>
<feature type="region of interest" description="Disordered" evidence="1">
    <location>
        <begin position="143"/>
        <end position="167"/>
    </location>
</feature>
<dbReference type="RefSeq" id="XP_025405738.1">
    <property type="nucleotide sequence ID" value="XM_025549953.1"/>
</dbReference>
<dbReference type="Gene3D" id="3.10.110.10">
    <property type="entry name" value="Ubiquitin Conjugating Enzyme"/>
    <property type="match status" value="1"/>
</dbReference>